<accession>A0ACD3BA44</accession>
<organism evidence="1 2">
    <name type="scientific">Pluteus cervinus</name>
    <dbReference type="NCBI Taxonomy" id="181527"/>
    <lineage>
        <taxon>Eukaryota</taxon>
        <taxon>Fungi</taxon>
        <taxon>Dikarya</taxon>
        <taxon>Basidiomycota</taxon>
        <taxon>Agaricomycotina</taxon>
        <taxon>Agaricomycetes</taxon>
        <taxon>Agaricomycetidae</taxon>
        <taxon>Agaricales</taxon>
        <taxon>Pluteineae</taxon>
        <taxon>Pluteaceae</taxon>
        <taxon>Pluteus</taxon>
    </lineage>
</organism>
<keyword evidence="2" id="KW-1185">Reference proteome</keyword>
<evidence type="ECO:0000313" key="1">
    <source>
        <dbReference type="EMBL" id="TFK75025.1"/>
    </source>
</evidence>
<sequence>PVSVNYFPHRKCNYSCGFCFHTTKNLNILPLDEAKRGLRLLKDAGMKKLNISGGEPFLKPEFIGEVFRFCKEELHLESCSVVNNGSKVTEKWLTTYGKYLDVMAISCDSFDPDVNVRLGRAEKGAHGKHVARVFEVAEWCRARDIKVKINTVVTFLNWEEDMNEAIEQLAPSRWKVFQVLLLDGENTGEETGSIRDARHLTISNEQFQSFLNRHQGQSCLVPESNEAMRDSYLNLDEEMRFLNCQDGGKTPGRSLLEVGVQTALEDSGFDNDAFLDRGGIFDWTRAPASQETEESFDW</sequence>
<name>A0ACD3BA44_9AGAR</name>
<proteinExistence type="predicted"/>
<evidence type="ECO:0000313" key="2">
    <source>
        <dbReference type="Proteomes" id="UP000308600"/>
    </source>
</evidence>
<feature type="non-terminal residue" evidence="1">
    <location>
        <position position="1"/>
    </location>
</feature>
<reference evidence="1 2" key="1">
    <citation type="journal article" date="2019" name="Nat. Ecol. Evol.">
        <title>Megaphylogeny resolves global patterns of mushroom evolution.</title>
        <authorList>
            <person name="Varga T."/>
            <person name="Krizsan K."/>
            <person name="Foldi C."/>
            <person name="Dima B."/>
            <person name="Sanchez-Garcia M."/>
            <person name="Sanchez-Ramirez S."/>
            <person name="Szollosi G.J."/>
            <person name="Szarkandi J.G."/>
            <person name="Papp V."/>
            <person name="Albert L."/>
            <person name="Andreopoulos W."/>
            <person name="Angelini C."/>
            <person name="Antonin V."/>
            <person name="Barry K.W."/>
            <person name="Bougher N.L."/>
            <person name="Buchanan P."/>
            <person name="Buyck B."/>
            <person name="Bense V."/>
            <person name="Catcheside P."/>
            <person name="Chovatia M."/>
            <person name="Cooper J."/>
            <person name="Damon W."/>
            <person name="Desjardin D."/>
            <person name="Finy P."/>
            <person name="Geml J."/>
            <person name="Haridas S."/>
            <person name="Hughes K."/>
            <person name="Justo A."/>
            <person name="Karasinski D."/>
            <person name="Kautmanova I."/>
            <person name="Kiss B."/>
            <person name="Kocsube S."/>
            <person name="Kotiranta H."/>
            <person name="LaButti K.M."/>
            <person name="Lechner B.E."/>
            <person name="Liimatainen K."/>
            <person name="Lipzen A."/>
            <person name="Lukacs Z."/>
            <person name="Mihaltcheva S."/>
            <person name="Morgado L.N."/>
            <person name="Niskanen T."/>
            <person name="Noordeloos M.E."/>
            <person name="Ohm R.A."/>
            <person name="Ortiz-Santana B."/>
            <person name="Ovrebo C."/>
            <person name="Racz N."/>
            <person name="Riley R."/>
            <person name="Savchenko A."/>
            <person name="Shiryaev A."/>
            <person name="Soop K."/>
            <person name="Spirin V."/>
            <person name="Szebenyi C."/>
            <person name="Tomsovsky M."/>
            <person name="Tulloss R.E."/>
            <person name="Uehling J."/>
            <person name="Grigoriev I.V."/>
            <person name="Vagvolgyi C."/>
            <person name="Papp T."/>
            <person name="Martin F.M."/>
            <person name="Miettinen O."/>
            <person name="Hibbett D.S."/>
            <person name="Nagy L.G."/>
        </authorList>
    </citation>
    <scope>NUCLEOTIDE SEQUENCE [LARGE SCALE GENOMIC DNA]</scope>
    <source>
        <strain evidence="1 2">NL-1719</strain>
    </source>
</reference>
<protein>
    <submittedName>
        <fullName evidence="1">Radical SAM enzyme</fullName>
    </submittedName>
</protein>
<dbReference type="Proteomes" id="UP000308600">
    <property type="component" value="Unassembled WGS sequence"/>
</dbReference>
<gene>
    <name evidence="1" type="ORF">BDN72DRAFT_945248</name>
</gene>
<dbReference type="EMBL" id="ML208265">
    <property type="protein sequence ID" value="TFK75025.1"/>
    <property type="molecule type" value="Genomic_DNA"/>
</dbReference>